<dbReference type="RefSeq" id="WP_307238594.1">
    <property type="nucleotide sequence ID" value="NZ_JAUSUZ010000001.1"/>
</dbReference>
<proteinExistence type="predicted"/>
<dbReference type="AlphaFoldDB" id="A0AAE3VXX1"/>
<evidence type="ECO:0000313" key="2">
    <source>
        <dbReference type="EMBL" id="MDQ0365771.1"/>
    </source>
</evidence>
<protein>
    <submittedName>
        <fullName evidence="2">DNA-binding MarR family transcriptional regulator</fullName>
    </submittedName>
</protein>
<gene>
    <name evidence="2" type="ORF">J2S42_002440</name>
</gene>
<dbReference type="Proteomes" id="UP001240236">
    <property type="component" value="Unassembled WGS sequence"/>
</dbReference>
<organism evidence="2 3">
    <name type="scientific">Catenuloplanes indicus</name>
    <dbReference type="NCBI Taxonomy" id="137267"/>
    <lineage>
        <taxon>Bacteria</taxon>
        <taxon>Bacillati</taxon>
        <taxon>Actinomycetota</taxon>
        <taxon>Actinomycetes</taxon>
        <taxon>Micromonosporales</taxon>
        <taxon>Micromonosporaceae</taxon>
        <taxon>Catenuloplanes</taxon>
    </lineage>
</organism>
<dbReference type="Gene3D" id="1.10.10.10">
    <property type="entry name" value="Winged helix-like DNA-binding domain superfamily/Winged helix DNA-binding domain"/>
    <property type="match status" value="1"/>
</dbReference>
<dbReference type="GO" id="GO:0003700">
    <property type="term" value="F:DNA-binding transcription factor activity"/>
    <property type="evidence" value="ECO:0007669"/>
    <property type="project" value="InterPro"/>
</dbReference>
<dbReference type="Pfam" id="PF12802">
    <property type="entry name" value="MarR_2"/>
    <property type="match status" value="1"/>
</dbReference>
<dbReference type="InterPro" id="IPR036390">
    <property type="entry name" value="WH_DNA-bd_sf"/>
</dbReference>
<evidence type="ECO:0000313" key="3">
    <source>
        <dbReference type="Proteomes" id="UP001240236"/>
    </source>
</evidence>
<comment type="caution">
    <text evidence="2">The sequence shown here is derived from an EMBL/GenBank/DDBJ whole genome shotgun (WGS) entry which is preliminary data.</text>
</comment>
<accession>A0AAE3VXX1</accession>
<dbReference type="PANTHER" id="PTHR33164:SF43">
    <property type="entry name" value="HTH-TYPE TRANSCRIPTIONAL REPRESSOR YETL"/>
    <property type="match status" value="1"/>
</dbReference>
<dbReference type="InterPro" id="IPR000835">
    <property type="entry name" value="HTH_MarR-typ"/>
</dbReference>
<keyword evidence="2" id="KW-0238">DNA-binding</keyword>
<evidence type="ECO:0000259" key="1">
    <source>
        <dbReference type="PROSITE" id="PS50995"/>
    </source>
</evidence>
<dbReference type="InterPro" id="IPR036388">
    <property type="entry name" value="WH-like_DNA-bd_sf"/>
</dbReference>
<dbReference type="EMBL" id="JAUSUZ010000001">
    <property type="protein sequence ID" value="MDQ0365771.1"/>
    <property type="molecule type" value="Genomic_DNA"/>
</dbReference>
<sequence>MAEEMSAHEQTWGGERFRRTPSWMIGQLSIHGYRLLTEQFAAEGTKPYEYRVLASLADGGPASQATLGRRSGIHLSDLVATLNTLADRGHIRRDLDPADRRRNVITLTEDGYEHLARLDIRLAAAQDALLAALPPADRVALTDLLKRALDGLTPHRGR</sequence>
<keyword evidence="3" id="KW-1185">Reference proteome</keyword>
<dbReference type="PROSITE" id="PS50995">
    <property type="entry name" value="HTH_MARR_2"/>
    <property type="match status" value="1"/>
</dbReference>
<dbReference type="InterPro" id="IPR039422">
    <property type="entry name" value="MarR/SlyA-like"/>
</dbReference>
<reference evidence="2 3" key="1">
    <citation type="submission" date="2023-07" db="EMBL/GenBank/DDBJ databases">
        <title>Sequencing the genomes of 1000 actinobacteria strains.</title>
        <authorList>
            <person name="Klenk H.-P."/>
        </authorList>
    </citation>
    <scope>NUCLEOTIDE SEQUENCE [LARGE SCALE GENOMIC DNA]</scope>
    <source>
        <strain evidence="2 3">DSM 44709</strain>
    </source>
</reference>
<feature type="domain" description="HTH marR-type" evidence="1">
    <location>
        <begin position="1"/>
        <end position="150"/>
    </location>
</feature>
<dbReference type="SMART" id="SM00347">
    <property type="entry name" value="HTH_MARR"/>
    <property type="match status" value="1"/>
</dbReference>
<dbReference type="PANTHER" id="PTHR33164">
    <property type="entry name" value="TRANSCRIPTIONAL REGULATOR, MARR FAMILY"/>
    <property type="match status" value="1"/>
</dbReference>
<name>A0AAE3VXX1_9ACTN</name>
<dbReference type="GO" id="GO:0003677">
    <property type="term" value="F:DNA binding"/>
    <property type="evidence" value="ECO:0007669"/>
    <property type="project" value="UniProtKB-KW"/>
</dbReference>
<dbReference type="GO" id="GO:0006950">
    <property type="term" value="P:response to stress"/>
    <property type="evidence" value="ECO:0007669"/>
    <property type="project" value="TreeGrafter"/>
</dbReference>
<dbReference type="SUPFAM" id="SSF46785">
    <property type="entry name" value="Winged helix' DNA-binding domain"/>
    <property type="match status" value="1"/>
</dbReference>